<dbReference type="Proteomes" id="UP000054477">
    <property type="component" value="Unassembled WGS sequence"/>
</dbReference>
<gene>
    <name evidence="2" type="ORF">K443DRAFT_677233</name>
</gene>
<evidence type="ECO:0000313" key="2">
    <source>
        <dbReference type="EMBL" id="KIK02887.1"/>
    </source>
</evidence>
<protein>
    <submittedName>
        <fullName evidence="2">Uncharacterized protein</fullName>
    </submittedName>
</protein>
<evidence type="ECO:0000256" key="1">
    <source>
        <dbReference type="SAM" id="MobiDB-lite"/>
    </source>
</evidence>
<sequence>MATTSEISVLGPIDPASRPTLNEEEKAAPWIVRKLVGSITGRIVMSSYESLRAAGTSVICLSPWGDSSPLLLPCIRFRDLAVHTVIVATGGMAAVAAPVYI</sequence>
<accession>A0A0C9XYW8</accession>
<dbReference type="AlphaFoldDB" id="A0A0C9XYW8"/>
<keyword evidence="3" id="KW-1185">Reference proteome</keyword>
<organism evidence="2 3">
    <name type="scientific">Laccaria amethystina LaAM-08-1</name>
    <dbReference type="NCBI Taxonomy" id="1095629"/>
    <lineage>
        <taxon>Eukaryota</taxon>
        <taxon>Fungi</taxon>
        <taxon>Dikarya</taxon>
        <taxon>Basidiomycota</taxon>
        <taxon>Agaricomycotina</taxon>
        <taxon>Agaricomycetes</taxon>
        <taxon>Agaricomycetidae</taxon>
        <taxon>Agaricales</taxon>
        <taxon>Agaricineae</taxon>
        <taxon>Hydnangiaceae</taxon>
        <taxon>Laccaria</taxon>
    </lineage>
</organism>
<name>A0A0C9XYW8_9AGAR</name>
<dbReference type="STRING" id="1095629.A0A0C9XYW8"/>
<feature type="region of interest" description="Disordered" evidence="1">
    <location>
        <begin position="1"/>
        <end position="21"/>
    </location>
</feature>
<dbReference type="EMBL" id="KN838586">
    <property type="protein sequence ID" value="KIK02887.1"/>
    <property type="molecule type" value="Genomic_DNA"/>
</dbReference>
<proteinExistence type="predicted"/>
<dbReference type="OrthoDB" id="3351042at2759"/>
<reference evidence="2 3" key="1">
    <citation type="submission" date="2014-04" db="EMBL/GenBank/DDBJ databases">
        <authorList>
            <consortium name="DOE Joint Genome Institute"/>
            <person name="Kuo A."/>
            <person name="Kohler A."/>
            <person name="Nagy L.G."/>
            <person name="Floudas D."/>
            <person name="Copeland A."/>
            <person name="Barry K.W."/>
            <person name="Cichocki N."/>
            <person name="Veneault-Fourrey C."/>
            <person name="LaButti K."/>
            <person name="Lindquist E.A."/>
            <person name="Lipzen A."/>
            <person name="Lundell T."/>
            <person name="Morin E."/>
            <person name="Murat C."/>
            <person name="Sun H."/>
            <person name="Tunlid A."/>
            <person name="Henrissat B."/>
            <person name="Grigoriev I.V."/>
            <person name="Hibbett D.S."/>
            <person name="Martin F."/>
            <person name="Nordberg H.P."/>
            <person name="Cantor M.N."/>
            <person name="Hua S.X."/>
        </authorList>
    </citation>
    <scope>NUCLEOTIDE SEQUENCE [LARGE SCALE GENOMIC DNA]</scope>
    <source>
        <strain evidence="2 3">LaAM-08-1</strain>
    </source>
</reference>
<dbReference type="HOGENOM" id="CLU_2292162_0_0_1"/>
<evidence type="ECO:0000313" key="3">
    <source>
        <dbReference type="Proteomes" id="UP000054477"/>
    </source>
</evidence>
<reference evidence="3" key="2">
    <citation type="submission" date="2015-01" db="EMBL/GenBank/DDBJ databases">
        <title>Evolutionary Origins and Diversification of the Mycorrhizal Mutualists.</title>
        <authorList>
            <consortium name="DOE Joint Genome Institute"/>
            <consortium name="Mycorrhizal Genomics Consortium"/>
            <person name="Kohler A."/>
            <person name="Kuo A."/>
            <person name="Nagy L.G."/>
            <person name="Floudas D."/>
            <person name="Copeland A."/>
            <person name="Barry K.W."/>
            <person name="Cichocki N."/>
            <person name="Veneault-Fourrey C."/>
            <person name="LaButti K."/>
            <person name="Lindquist E.A."/>
            <person name="Lipzen A."/>
            <person name="Lundell T."/>
            <person name="Morin E."/>
            <person name="Murat C."/>
            <person name="Riley R."/>
            <person name="Ohm R."/>
            <person name="Sun H."/>
            <person name="Tunlid A."/>
            <person name="Henrissat B."/>
            <person name="Grigoriev I.V."/>
            <person name="Hibbett D.S."/>
            <person name="Martin F."/>
        </authorList>
    </citation>
    <scope>NUCLEOTIDE SEQUENCE [LARGE SCALE GENOMIC DNA]</scope>
    <source>
        <strain evidence="3">LaAM-08-1</strain>
    </source>
</reference>